<feature type="transmembrane region" description="Helical" evidence="1">
    <location>
        <begin position="253"/>
        <end position="271"/>
    </location>
</feature>
<keyword evidence="1" id="KW-0812">Transmembrane</keyword>
<feature type="transmembrane region" description="Helical" evidence="1">
    <location>
        <begin position="120"/>
        <end position="140"/>
    </location>
</feature>
<dbReference type="GeneID" id="74306309"/>
<keyword evidence="1" id="KW-1133">Transmembrane helix</keyword>
<feature type="transmembrane region" description="Helical" evidence="1">
    <location>
        <begin position="83"/>
        <end position="108"/>
    </location>
</feature>
<keyword evidence="1" id="KW-0472">Membrane</keyword>
<proteinExistence type="predicted"/>
<gene>
    <name evidence="2" type="ORF">L6E24_01400</name>
</gene>
<dbReference type="EMBL" id="CP096115">
    <property type="protein sequence ID" value="UUX92811.1"/>
    <property type="molecule type" value="Genomic_DNA"/>
</dbReference>
<dbReference type="Proteomes" id="UP001060368">
    <property type="component" value="Chromosome"/>
</dbReference>
<protein>
    <submittedName>
        <fullName evidence="2">DUF63 family protein</fullName>
    </submittedName>
</protein>
<reference evidence="2" key="1">
    <citation type="submission" date="2022-04" db="EMBL/GenBank/DDBJ databases">
        <title>Complete genome of Methanoplanus endosymbiosus DSM 3599.</title>
        <authorList>
            <person name="Chen S.-C."/>
            <person name="You Y.-T."/>
            <person name="Zhou Y.-Z."/>
            <person name="Lai M.-C."/>
        </authorList>
    </citation>
    <scope>NUCLEOTIDE SEQUENCE</scope>
    <source>
        <strain evidence="2">DSM 3599</strain>
    </source>
</reference>
<feature type="transmembrane region" description="Helical" evidence="1">
    <location>
        <begin position="181"/>
        <end position="201"/>
    </location>
</feature>
<dbReference type="Pfam" id="PF01889">
    <property type="entry name" value="DUF63"/>
    <property type="match status" value="1"/>
</dbReference>
<feature type="transmembrane region" description="Helical" evidence="1">
    <location>
        <begin position="54"/>
        <end position="71"/>
    </location>
</feature>
<evidence type="ECO:0000256" key="1">
    <source>
        <dbReference type="SAM" id="Phobius"/>
    </source>
</evidence>
<feature type="transmembrane region" description="Helical" evidence="1">
    <location>
        <begin position="20"/>
        <end position="42"/>
    </location>
</feature>
<dbReference type="InterPro" id="IPR002749">
    <property type="entry name" value="DUF63"/>
</dbReference>
<evidence type="ECO:0000313" key="2">
    <source>
        <dbReference type="EMBL" id="UUX92811.1"/>
    </source>
</evidence>
<feature type="transmembrane region" description="Helical" evidence="1">
    <location>
        <begin position="221"/>
        <end position="241"/>
    </location>
</feature>
<dbReference type="AlphaFoldDB" id="A0A9E7PQ57"/>
<dbReference type="PANTHER" id="PTHR40700:SF1">
    <property type="entry name" value="DUF63 DOMAIN-CONTAINING PROTEIN"/>
    <property type="match status" value="1"/>
</dbReference>
<dbReference type="RefSeq" id="WP_257742955.1">
    <property type="nucleotide sequence ID" value="NZ_CP096115.1"/>
</dbReference>
<keyword evidence="3" id="KW-1185">Reference proteome</keyword>
<name>A0A9E7PQ57_9EURY</name>
<dbReference type="PANTHER" id="PTHR40700">
    <property type="entry name" value="HYPOTHETICAL MEMBRANE PROTEIN, CONSERVED, DUF63 FAMILY"/>
    <property type="match status" value="1"/>
</dbReference>
<feature type="transmembrane region" description="Helical" evidence="1">
    <location>
        <begin position="146"/>
        <end position="169"/>
    </location>
</feature>
<organism evidence="2 3">
    <name type="scientific">Methanoplanus endosymbiosus</name>
    <dbReference type="NCBI Taxonomy" id="33865"/>
    <lineage>
        <taxon>Archaea</taxon>
        <taxon>Methanobacteriati</taxon>
        <taxon>Methanobacteriota</taxon>
        <taxon>Stenosarchaea group</taxon>
        <taxon>Methanomicrobia</taxon>
        <taxon>Methanomicrobiales</taxon>
        <taxon>Methanomicrobiaceae</taxon>
        <taxon>Methanoplanus</taxon>
    </lineage>
</organism>
<dbReference type="KEGG" id="mend:L6E24_01400"/>
<sequence>MIGDFIYKYYVGPIVNGEAYTIVDTLTYALILILSVYLVYRWLEKTGISIDRDFILAVIPYVVLGGTLRVVEDTGIIPYPWYVLLITPVIFFAIFFYAIIALIISRFLEKKGIIRRYTHGFAAGGIIAVIASLIPLVWYGMTVSGIHILVMVFILAMAFASSAAVWAVIKYVFKWDFASDILYKLLIFGHMLDASATSFGIDLHEIAYVEQHVVGSALIEATGTAFSMFGLKLVVVIPAIYILEMYRKDGNKALWHLIILAMIMVGMAPGIRDMVRMILYV</sequence>
<evidence type="ECO:0000313" key="3">
    <source>
        <dbReference type="Proteomes" id="UP001060368"/>
    </source>
</evidence>
<accession>A0A9E7PQ57</accession>